<keyword evidence="1" id="KW-1188">Viral release from host cell</keyword>
<dbReference type="GO" id="GO:0046797">
    <property type="term" value="P:viral procapsid maturation"/>
    <property type="evidence" value="ECO:0007669"/>
    <property type="project" value="UniProtKB-KW"/>
</dbReference>
<keyword evidence="5" id="KW-1273">Viral capsid maturation</keyword>
<accession>A0A0A7NNL9</accession>
<proteinExistence type="predicted"/>
<dbReference type="EMBL" id="KP054477">
    <property type="protein sequence ID" value="AIZ94686.1"/>
    <property type="molecule type" value="Genomic_DNA"/>
</dbReference>
<dbReference type="InterPro" id="IPR054613">
    <property type="entry name" value="Peptidase_S78_dom"/>
</dbReference>
<evidence type="ECO:0000313" key="8">
    <source>
        <dbReference type="Proteomes" id="UP000030922"/>
    </source>
</evidence>
<dbReference type="KEGG" id="vg:26793848"/>
<evidence type="ECO:0000256" key="4">
    <source>
        <dbReference type="ARBA" id="ARBA00022950"/>
    </source>
</evidence>
<evidence type="ECO:0000256" key="2">
    <source>
        <dbReference type="ARBA" id="ARBA00022670"/>
    </source>
</evidence>
<evidence type="ECO:0000256" key="3">
    <source>
        <dbReference type="ARBA" id="ARBA00022801"/>
    </source>
</evidence>
<dbReference type="GO" id="GO:0008233">
    <property type="term" value="F:peptidase activity"/>
    <property type="evidence" value="ECO:0007669"/>
    <property type="project" value="UniProtKB-KW"/>
</dbReference>
<reference evidence="7 8" key="2">
    <citation type="journal article" date="2015" name="Biotechnol. Biofuels">
        <title>Bacteriophage application restores ethanol fermentation characteristics disrupted by Lactobacillus fermentum.</title>
        <authorList>
            <person name="Liu M."/>
            <person name="Bischoff K.M."/>
            <person name="Gill J.J."/>
            <person name="Mire-Criscione M.D."/>
            <person name="Berry J.D."/>
            <person name="Young R."/>
            <person name="Summer E.J."/>
        </authorList>
    </citation>
    <scope>NUCLEOTIDE SEQUENCE [LARGE SCALE GENOMIC DNA]</scope>
</reference>
<dbReference type="GO" id="GO:0006508">
    <property type="term" value="P:proteolysis"/>
    <property type="evidence" value="ECO:0007669"/>
    <property type="project" value="UniProtKB-KW"/>
</dbReference>
<dbReference type="RefSeq" id="YP_009222298.1">
    <property type="nucleotide sequence ID" value="NC_029058.1"/>
</dbReference>
<evidence type="ECO:0000256" key="5">
    <source>
        <dbReference type="ARBA" id="ARBA00023045"/>
    </source>
</evidence>
<name>A0A0A7NNL9_9CAUD</name>
<dbReference type="Pfam" id="PF04586">
    <property type="entry name" value="Peptidase_S78"/>
    <property type="match status" value="1"/>
</dbReference>
<evidence type="ECO:0000313" key="7">
    <source>
        <dbReference type="EMBL" id="AIZ94686.1"/>
    </source>
</evidence>
<keyword evidence="8" id="KW-1185">Reference proteome</keyword>
<evidence type="ECO:0000259" key="6">
    <source>
        <dbReference type="Pfam" id="PF04586"/>
    </source>
</evidence>
<keyword evidence="2" id="KW-0645">Protease</keyword>
<keyword evidence="4" id="KW-0118">Viral capsid assembly</keyword>
<dbReference type="Proteomes" id="UP000030922">
    <property type="component" value="Segment"/>
</dbReference>
<gene>
    <name evidence="7" type="ORF">LfeInf_060</name>
</gene>
<sequence length="286" mass="31922">MAKFDVFLPFDKVAKSDDDKVITISGYSSTGDRDYQGETIDPNGIHYEYLLDHGYIDYEHDTDQIIGVPTENTHLDNKGLFLEAKLFSNMEQVQNIMKLYKNIEENDIDRNLGFSIEGSVIERDDEDDSIIRQVQITGVAVTTHPANPACSWKVLNKSLFNSNNKSSDQVIKDMETMTAGYDVNSATVHGGAAFRKESFLGTFNNLVFNLKQAKKLGLETVATSLAEELDKNDADEDARVIFVQLFTGLSEADARLIVQTVDQQADTDNRLRLLEGSSNADDDDDD</sequence>
<dbReference type="GeneID" id="26793848"/>
<evidence type="ECO:0000256" key="1">
    <source>
        <dbReference type="ARBA" id="ARBA00022612"/>
    </source>
</evidence>
<reference evidence="8" key="1">
    <citation type="submission" date="2014-10" db="EMBL/GenBank/DDBJ databases">
        <title>Characterization of Lactobacillus fermentum phage vB_S_LfeInf.</title>
        <authorList>
            <person name="Liu M."/>
            <person name="Gill J.J."/>
            <person name="Berry J."/>
            <person name="Young R.III."/>
            <person name="Summer E.J."/>
        </authorList>
    </citation>
    <scope>NUCLEOTIDE SEQUENCE [LARGE SCALE GENOMIC DNA]</scope>
</reference>
<organism evidence="7 8">
    <name type="scientific">Lactobacillus phage LfeInf</name>
    <dbReference type="NCBI Taxonomy" id="1567484"/>
    <lineage>
        <taxon>Viruses</taxon>
        <taxon>Duplodnaviria</taxon>
        <taxon>Heunggongvirae</taxon>
        <taxon>Uroviricota</taxon>
        <taxon>Caudoviricetes</taxon>
        <taxon>Herelleviridae</taxon>
        <taxon>Hopescreekvirus</taxon>
        <taxon>Hopescreekvirus LfeInf</taxon>
    </lineage>
</organism>
<protein>
    <submittedName>
        <fullName evidence="7">Prohead peptidase</fullName>
    </submittedName>
</protein>
<dbReference type="OrthoDB" id="6085at10239"/>
<feature type="domain" description="Prohead serine protease" evidence="6">
    <location>
        <begin position="15"/>
        <end position="159"/>
    </location>
</feature>
<keyword evidence="3" id="KW-0378">Hydrolase</keyword>